<evidence type="ECO:0000256" key="5">
    <source>
        <dbReference type="HAMAP-Rule" id="MF_00014"/>
    </source>
</evidence>
<protein>
    <recommendedName>
        <fullName evidence="5">Ribosome maturation factor RimM</fullName>
    </recommendedName>
</protein>
<dbReference type="GO" id="GO:0005737">
    <property type="term" value="C:cytoplasm"/>
    <property type="evidence" value="ECO:0007669"/>
    <property type="project" value="UniProtKB-SubCell"/>
</dbReference>
<dbReference type="InterPro" id="IPR036976">
    <property type="entry name" value="RimM_N_sf"/>
</dbReference>
<keyword evidence="2 5" id="KW-0690">Ribosome biogenesis</keyword>
<dbReference type="Pfam" id="PF24986">
    <property type="entry name" value="PRC_RimM"/>
    <property type="match status" value="1"/>
</dbReference>
<dbReference type="GO" id="GO:0006364">
    <property type="term" value="P:rRNA processing"/>
    <property type="evidence" value="ECO:0007669"/>
    <property type="project" value="UniProtKB-UniRule"/>
</dbReference>
<dbReference type="InterPro" id="IPR011961">
    <property type="entry name" value="RimM"/>
</dbReference>
<dbReference type="SUPFAM" id="SSF50346">
    <property type="entry name" value="PRC-barrel domain"/>
    <property type="match status" value="1"/>
</dbReference>
<keyword evidence="9" id="KW-1185">Reference proteome</keyword>
<reference evidence="8 9" key="1">
    <citation type="journal article" date="2016" name="Environ. Microbiol.">
        <title>New Methyloceanibacter diversity from North Sea sediments includes methanotroph containing solely the soluble methane monooxygenase.</title>
        <authorList>
            <person name="Vekeman B."/>
            <person name="Kerckhof F.M."/>
            <person name="Cremers G."/>
            <person name="de Vos P."/>
            <person name="Vandamme P."/>
            <person name="Boon N."/>
            <person name="Op den Camp H.J."/>
            <person name="Heylen K."/>
        </authorList>
    </citation>
    <scope>NUCLEOTIDE SEQUENCE [LARGE SCALE GENOMIC DNA]</scope>
    <source>
        <strain evidence="8 9">R-67174</strain>
    </source>
</reference>
<evidence type="ECO:0000256" key="3">
    <source>
        <dbReference type="ARBA" id="ARBA00022552"/>
    </source>
</evidence>
<evidence type="ECO:0000313" key="8">
    <source>
        <dbReference type="EMBL" id="ODS00572.1"/>
    </source>
</evidence>
<dbReference type="GO" id="GO:0005840">
    <property type="term" value="C:ribosome"/>
    <property type="evidence" value="ECO:0007669"/>
    <property type="project" value="InterPro"/>
</dbReference>
<evidence type="ECO:0000313" key="9">
    <source>
        <dbReference type="Proteomes" id="UP000094501"/>
    </source>
</evidence>
<dbReference type="STRING" id="1774968.AUC68_15125"/>
<feature type="domain" description="Ribosome maturation factor RimM PRC barrel" evidence="7">
    <location>
        <begin position="101"/>
        <end position="168"/>
    </location>
</feature>
<dbReference type="Pfam" id="PF01782">
    <property type="entry name" value="RimM"/>
    <property type="match status" value="1"/>
</dbReference>
<keyword evidence="4 5" id="KW-0143">Chaperone</keyword>
<dbReference type="InterPro" id="IPR056792">
    <property type="entry name" value="PRC_RimM"/>
</dbReference>
<comment type="subcellular location">
    <subcellularLocation>
        <location evidence="5">Cytoplasm</location>
    </subcellularLocation>
</comment>
<dbReference type="GO" id="GO:0043022">
    <property type="term" value="F:ribosome binding"/>
    <property type="evidence" value="ECO:0007669"/>
    <property type="project" value="InterPro"/>
</dbReference>
<dbReference type="GO" id="GO:0042274">
    <property type="term" value="P:ribosomal small subunit biogenesis"/>
    <property type="evidence" value="ECO:0007669"/>
    <property type="project" value="UniProtKB-UniRule"/>
</dbReference>
<evidence type="ECO:0000256" key="4">
    <source>
        <dbReference type="ARBA" id="ARBA00023186"/>
    </source>
</evidence>
<dbReference type="InterPro" id="IPR011033">
    <property type="entry name" value="PRC_barrel-like_sf"/>
</dbReference>
<dbReference type="PANTHER" id="PTHR33692">
    <property type="entry name" value="RIBOSOME MATURATION FACTOR RIMM"/>
    <property type="match status" value="1"/>
</dbReference>
<organism evidence="8 9">
    <name type="scientific">Methyloceanibacter methanicus</name>
    <dbReference type="NCBI Taxonomy" id="1774968"/>
    <lineage>
        <taxon>Bacteria</taxon>
        <taxon>Pseudomonadati</taxon>
        <taxon>Pseudomonadota</taxon>
        <taxon>Alphaproteobacteria</taxon>
        <taxon>Hyphomicrobiales</taxon>
        <taxon>Hyphomicrobiaceae</taxon>
        <taxon>Methyloceanibacter</taxon>
    </lineage>
</organism>
<comment type="function">
    <text evidence="5">An accessory protein needed during the final step in the assembly of 30S ribosomal subunit, possibly for assembly of the head region. Essential for efficient processing of 16S rRNA. May be needed both before and after RbfA during the maturation of 16S rRNA. It has affinity for free ribosomal 30S subunits but not for 70S ribosomes.</text>
</comment>
<name>A0A1E3W4Y2_9HYPH</name>
<evidence type="ECO:0000259" key="6">
    <source>
        <dbReference type="Pfam" id="PF01782"/>
    </source>
</evidence>
<evidence type="ECO:0000256" key="2">
    <source>
        <dbReference type="ARBA" id="ARBA00022517"/>
    </source>
</evidence>
<comment type="caution">
    <text evidence="8">The sequence shown here is derived from an EMBL/GenBank/DDBJ whole genome shotgun (WGS) entry which is preliminary data.</text>
</comment>
<dbReference type="PANTHER" id="PTHR33692:SF1">
    <property type="entry name" value="RIBOSOME MATURATION FACTOR RIMM"/>
    <property type="match status" value="1"/>
</dbReference>
<dbReference type="Gene3D" id="2.40.30.60">
    <property type="entry name" value="RimM"/>
    <property type="match status" value="1"/>
</dbReference>
<dbReference type="EMBL" id="LPWG01000005">
    <property type="protein sequence ID" value="ODS00572.1"/>
    <property type="molecule type" value="Genomic_DNA"/>
</dbReference>
<evidence type="ECO:0000256" key="1">
    <source>
        <dbReference type="ARBA" id="ARBA00022490"/>
    </source>
</evidence>
<evidence type="ECO:0000259" key="7">
    <source>
        <dbReference type="Pfam" id="PF24986"/>
    </source>
</evidence>
<dbReference type="Proteomes" id="UP000094501">
    <property type="component" value="Unassembled WGS sequence"/>
</dbReference>
<dbReference type="RefSeq" id="WP_069436472.1">
    <property type="nucleotide sequence ID" value="NZ_LPWG01000005.1"/>
</dbReference>
<dbReference type="NCBIfam" id="TIGR02273">
    <property type="entry name" value="16S_RimM"/>
    <property type="match status" value="1"/>
</dbReference>
<comment type="subunit">
    <text evidence="5">Binds ribosomal protein uS19.</text>
</comment>
<dbReference type="InterPro" id="IPR002676">
    <property type="entry name" value="RimM_N"/>
</dbReference>
<dbReference type="AlphaFoldDB" id="A0A1E3W4Y2"/>
<comment type="similarity">
    <text evidence="5">Belongs to the RimM family.</text>
</comment>
<proteinExistence type="inferred from homology"/>
<keyword evidence="3 5" id="KW-0698">rRNA processing</keyword>
<dbReference type="Gene3D" id="2.30.30.240">
    <property type="entry name" value="PRC-barrel domain"/>
    <property type="match status" value="1"/>
</dbReference>
<sequence>MKGQPDLVLVGEIGAAQGLKGEVRLRSYTADPADIAAYGPLRDEAGTKSIEITRVRVTPKALIAAIKGVTTREAAEALNRTRLYIARSALPEAAADEWYVADLIGLTAVSPDGAALGTVTAVHNFGAGDIVEIEPSGDGPSLLVAFTDDTVPEIDIAAGRLILIPPEETEASEEGDDGNM</sequence>
<dbReference type="SUPFAM" id="SSF50447">
    <property type="entry name" value="Translation proteins"/>
    <property type="match status" value="1"/>
</dbReference>
<keyword evidence="1 5" id="KW-0963">Cytoplasm</keyword>
<comment type="domain">
    <text evidence="5">The PRC barrel domain binds ribosomal protein uS19.</text>
</comment>
<dbReference type="OrthoDB" id="9788191at2"/>
<dbReference type="HAMAP" id="MF_00014">
    <property type="entry name" value="Ribosome_mat_RimM"/>
    <property type="match status" value="1"/>
</dbReference>
<gene>
    <name evidence="5" type="primary">rimM</name>
    <name evidence="8" type="ORF">AUC68_15125</name>
</gene>
<accession>A0A1E3W4Y2</accession>
<dbReference type="InterPro" id="IPR009000">
    <property type="entry name" value="Transl_B-barrel_sf"/>
</dbReference>
<feature type="domain" description="RimM N-terminal" evidence="6">
    <location>
        <begin position="10"/>
        <end position="88"/>
    </location>
</feature>